<dbReference type="Proteomes" id="UP001177021">
    <property type="component" value="Unassembled WGS sequence"/>
</dbReference>
<proteinExistence type="predicted"/>
<gene>
    <name evidence="1" type="ORF">MILVUS5_LOCUS27872</name>
</gene>
<protein>
    <submittedName>
        <fullName evidence="1">Uncharacterized protein</fullName>
    </submittedName>
</protein>
<comment type="caution">
    <text evidence="1">The sequence shown here is derived from an EMBL/GenBank/DDBJ whole genome shotgun (WGS) entry which is preliminary data.</text>
</comment>
<evidence type="ECO:0000313" key="1">
    <source>
        <dbReference type="EMBL" id="CAJ2662262.1"/>
    </source>
</evidence>
<accession>A0ACB0L150</accession>
<evidence type="ECO:0000313" key="2">
    <source>
        <dbReference type="Proteomes" id="UP001177021"/>
    </source>
</evidence>
<sequence>MFSWKSILQHYCFCLSLSSLCLNCAEVVNFAPADWLPHGSFGADLYKRFHKTAVLSHEELLCVVAQGWRSEMEMNWIGGPTMILSSKDPRPYLHLALEFAHYKGNHTYVPVTRKGYWQFDMGDVIIDGKSTGYIVLMAVRPLL</sequence>
<organism evidence="1 2">
    <name type="scientific">Trifolium pratense</name>
    <name type="common">Red clover</name>
    <dbReference type="NCBI Taxonomy" id="57577"/>
    <lineage>
        <taxon>Eukaryota</taxon>
        <taxon>Viridiplantae</taxon>
        <taxon>Streptophyta</taxon>
        <taxon>Embryophyta</taxon>
        <taxon>Tracheophyta</taxon>
        <taxon>Spermatophyta</taxon>
        <taxon>Magnoliopsida</taxon>
        <taxon>eudicotyledons</taxon>
        <taxon>Gunneridae</taxon>
        <taxon>Pentapetalae</taxon>
        <taxon>rosids</taxon>
        <taxon>fabids</taxon>
        <taxon>Fabales</taxon>
        <taxon>Fabaceae</taxon>
        <taxon>Papilionoideae</taxon>
        <taxon>50 kb inversion clade</taxon>
        <taxon>NPAAA clade</taxon>
        <taxon>Hologalegina</taxon>
        <taxon>IRL clade</taxon>
        <taxon>Trifolieae</taxon>
        <taxon>Trifolium</taxon>
    </lineage>
</organism>
<keyword evidence="2" id="KW-1185">Reference proteome</keyword>
<reference evidence="1" key="1">
    <citation type="submission" date="2023-10" db="EMBL/GenBank/DDBJ databases">
        <authorList>
            <person name="Rodriguez Cubillos JULIANA M."/>
            <person name="De Vega J."/>
        </authorList>
    </citation>
    <scope>NUCLEOTIDE SEQUENCE</scope>
</reference>
<name>A0ACB0L150_TRIPR</name>
<dbReference type="EMBL" id="CASHSV030000409">
    <property type="protein sequence ID" value="CAJ2662262.1"/>
    <property type="molecule type" value="Genomic_DNA"/>
</dbReference>